<gene>
    <name evidence="1" type="ORF">ABEG18_20245</name>
</gene>
<dbReference type="AlphaFoldDB" id="A0AAU7JCC5"/>
<dbReference type="Gene3D" id="3.60.20.40">
    <property type="match status" value="1"/>
</dbReference>
<dbReference type="InterPro" id="IPR043138">
    <property type="entry name" value="GGT_lsub"/>
</dbReference>
<dbReference type="InterPro" id="IPR029055">
    <property type="entry name" value="Ntn_hydrolases_N"/>
</dbReference>
<dbReference type="EC" id="2.3.2.2" evidence="1"/>
<dbReference type="RefSeq" id="WP_406854854.1">
    <property type="nucleotide sequence ID" value="NZ_CP157484.1"/>
</dbReference>
<name>A0AAU7JCC5_9HYPH</name>
<dbReference type="Gene3D" id="1.10.246.130">
    <property type="match status" value="1"/>
</dbReference>
<dbReference type="SUPFAM" id="SSF56235">
    <property type="entry name" value="N-terminal nucleophile aminohydrolases (Ntn hydrolases)"/>
    <property type="match status" value="1"/>
</dbReference>
<dbReference type="EMBL" id="CP157484">
    <property type="protein sequence ID" value="XBO38026.1"/>
    <property type="molecule type" value="Genomic_DNA"/>
</dbReference>
<reference evidence="1" key="1">
    <citation type="submission" date="2024-05" db="EMBL/GenBank/DDBJ databases">
        <authorList>
            <person name="Kim S."/>
            <person name="Heo J."/>
            <person name="Choi H."/>
            <person name="Choi Y."/>
            <person name="Kwon S.-W."/>
            <person name="Kim Y."/>
        </authorList>
    </citation>
    <scope>NUCLEOTIDE SEQUENCE</scope>
    <source>
        <strain evidence="1">KACC 23698</strain>
    </source>
</reference>
<protein>
    <submittedName>
        <fullName evidence="1">Gamma-glutamyltransferase</fullName>
        <ecNumber evidence="1">2.3.2.2</ecNumber>
    </submittedName>
</protein>
<dbReference type="InterPro" id="IPR052896">
    <property type="entry name" value="GGT-like_enzyme"/>
</dbReference>
<dbReference type="GO" id="GO:0103068">
    <property type="term" value="F:leukotriene C4 gamma-glutamyl transferase activity"/>
    <property type="evidence" value="ECO:0007669"/>
    <property type="project" value="UniProtKB-EC"/>
</dbReference>
<dbReference type="Pfam" id="PF01019">
    <property type="entry name" value="G_glu_transpept"/>
    <property type="match status" value="1"/>
</dbReference>
<organism evidence="1">
    <name type="scientific">Alsobacter sp. KACC 23698</name>
    <dbReference type="NCBI Taxonomy" id="3149229"/>
    <lineage>
        <taxon>Bacteria</taxon>
        <taxon>Pseudomonadati</taxon>
        <taxon>Pseudomonadota</taxon>
        <taxon>Alphaproteobacteria</taxon>
        <taxon>Hyphomicrobiales</taxon>
        <taxon>Alsobacteraceae</taxon>
        <taxon>Alsobacter</taxon>
    </lineage>
</organism>
<dbReference type="InterPro" id="IPR043137">
    <property type="entry name" value="GGT_ssub_C"/>
</dbReference>
<sequence length="532" mass="56164">MSDTPVFSKAAAAAPHRLAAQAGRETLAEGGNAIEAMIAMAAVIAVVYPHMNAVGGDGFWLIREPSGRMRAIEACGPAGSLATIKRYRDKECDAIPSRGPDAAVTVAGAVGGWALANELSQAIGGRLPLKTLLEAAIGYARDGCAVTASEARGVPNLFAELKQAPGFAKLFLDQDGNLPKAGAIRTMPALAATLDQLGNAGLDDFYRGDVGREIAADLERIGAPVTRADLERYRARMVEPLAVAIPGAQLYNFPPPTQGLASLIILALFSRLGVSRGEGFEHLHGMVEATKRAFRVRDAVVTDPARLLYEPADYLSAAFLDGEAQAISMTQAAQFPLAWGEGDTVWMGAIDAKGMAVSYIQSTYWEYGSGCVLPTTGMLWQNRGISFSLNPNAVNPLEPGRKPFHTLNPALAVLEDGRVMSYGSMGGDGQPQFQAAIFSRYAQFGMDPAAAVDAPRWLLGKTWGSASTSLKLENRFDPSLIRALEKAGHEVEVLADGYSDTLGHAGMLVRDPRNGAVSAVHDPRSDGGSAGV</sequence>
<dbReference type="PRINTS" id="PR01210">
    <property type="entry name" value="GGTRANSPTASE"/>
</dbReference>
<accession>A0AAU7JCC5</accession>
<dbReference type="PANTHER" id="PTHR43881">
    <property type="entry name" value="GAMMA-GLUTAMYLTRANSPEPTIDASE (AFU_ORTHOLOGUE AFUA_4G13580)"/>
    <property type="match status" value="1"/>
</dbReference>
<dbReference type="PANTHER" id="PTHR43881:SF5">
    <property type="entry name" value="GAMMA-GLUTAMYLTRANSPEPTIDASE"/>
    <property type="match status" value="1"/>
</dbReference>
<evidence type="ECO:0000313" key="1">
    <source>
        <dbReference type="EMBL" id="XBO38026.1"/>
    </source>
</evidence>
<keyword evidence="1" id="KW-0012">Acyltransferase</keyword>
<proteinExistence type="predicted"/>
<keyword evidence="1" id="KW-0808">Transferase</keyword>